<dbReference type="GO" id="GO:0009279">
    <property type="term" value="C:cell outer membrane"/>
    <property type="evidence" value="ECO:0007669"/>
    <property type="project" value="UniProtKB-SubCell"/>
</dbReference>
<evidence type="ECO:0000256" key="3">
    <source>
        <dbReference type="ARBA" id="ARBA00022729"/>
    </source>
</evidence>
<comment type="similarity">
    <text evidence="2">Belongs to the bacterial solute-binding protein 3 family.</text>
</comment>
<dbReference type="InterPro" id="IPR000189">
    <property type="entry name" value="Transglyc_AS"/>
</dbReference>
<dbReference type="GO" id="GO:0016998">
    <property type="term" value="P:cell wall macromolecule catabolic process"/>
    <property type="evidence" value="ECO:0007669"/>
    <property type="project" value="UniProtKB-UniRule"/>
</dbReference>
<evidence type="ECO:0000256" key="1">
    <source>
        <dbReference type="ARBA" id="ARBA00007734"/>
    </source>
</evidence>
<comment type="domain">
    <text evidence="8">The N-terminal domain does not have lytic activity and probably modulates enzymatic activity. The C-terminal domain is the catalytic active domain.</text>
</comment>
<feature type="active site" evidence="8">
    <location>
        <position position="312"/>
    </location>
</feature>
<name>F9Q6A1_9PAST</name>
<comment type="catalytic activity">
    <reaction evidence="8">
        <text>Exolytic cleavage of the (1-&gt;4)-beta-glycosidic linkage between N-acetylmuramic acid (MurNAc) and N-acetylglucosamine (GlcNAc) residues in peptidoglycan, from either the reducing or the non-reducing ends of the peptidoglycan chains, with concomitant formation of a 1,6-anhydrobond in the MurNAc residue.</text>
        <dbReference type="EC" id="4.2.2.n1"/>
    </reaction>
</comment>
<keyword evidence="4 8" id="KW-0472">Membrane</keyword>
<evidence type="ECO:0000256" key="4">
    <source>
        <dbReference type="ARBA" id="ARBA00023136"/>
    </source>
</evidence>
<sequence>MKGLFLRIIAALALLLWAIDMVFPWQQIARAGENPYATIRERGSLIVGTINNPIYYFIGNDGEAGLEYELAKNFADYLGVRLEIKTLENNDALFKALENHDIDIAAANLLFHGKRAEQFQVGPTYTSASWQLVYRKGNNRPNSLNQLQNPVEIAAGSDLVELLNEAKARNPKLQWQVTTNATQEELLIQVAEGKIPYTIANSIDVAAAQQIRPELAVAFDLSDETGVHWYLANNTYNELQAGLLDFMDEALETGLIDRIEEKYFRHLSQFDYVDTKSYLDAVEKVLPQYQPLFEKYQGELDWRLLAAVAYQESHWDPAATSPTGVRGMMMLTKDTADRMKISNRTDPEQSIKAGSEYLHWLLGQMPDTINKEERIWYALAAYNMGLGHILDARRLTKNLGGNPDNWLDVKNNLPLLSEKRHYSNLKYGYARGYEAHQYVENIRRYMNSIVNYHRVQENQNEATQ</sequence>
<keyword evidence="6 8" id="KW-0456">Lyase</keyword>
<dbReference type="GO" id="GO:0009253">
    <property type="term" value="P:peptidoglycan catabolic process"/>
    <property type="evidence" value="ECO:0007669"/>
    <property type="project" value="TreeGrafter"/>
</dbReference>
<organism evidence="10 11">
    <name type="scientific">Haemophilus pittmaniae HK 85</name>
    <dbReference type="NCBI Taxonomy" id="1035188"/>
    <lineage>
        <taxon>Bacteria</taxon>
        <taxon>Pseudomonadati</taxon>
        <taxon>Pseudomonadota</taxon>
        <taxon>Gammaproteobacteria</taxon>
        <taxon>Pasteurellales</taxon>
        <taxon>Pasteurellaceae</taxon>
        <taxon>Haemophilus</taxon>
    </lineage>
</organism>
<evidence type="ECO:0000256" key="6">
    <source>
        <dbReference type="ARBA" id="ARBA00023239"/>
    </source>
</evidence>
<dbReference type="Gene3D" id="1.10.530.10">
    <property type="match status" value="1"/>
</dbReference>
<comment type="similarity">
    <text evidence="8">In the C-terminal section; belongs to the transglycosylase Slt family.</text>
</comment>
<dbReference type="EMBL" id="AFUV01000004">
    <property type="protein sequence ID" value="EGV07200.1"/>
    <property type="molecule type" value="Genomic_DNA"/>
</dbReference>
<reference evidence="10 11" key="1">
    <citation type="submission" date="2011-07" db="EMBL/GenBank/DDBJ databases">
        <authorList>
            <person name="Harkins D.M."/>
            <person name="Madupu R."/>
            <person name="Durkin A.S."/>
            <person name="Torralba M."/>
            <person name="Methe B."/>
            <person name="Sutton G.G."/>
            <person name="Nelson K.E."/>
        </authorList>
    </citation>
    <scope>NUCLEOTIDE SEQUENCE [LARGE SCALE GENOMIC DNA]</scope>
    <source>
        <strain evidence="10 11">HK 85</strain>
    </source>
</reference>
<evidence type="ECO:0000259" key="9">
    <source>
        <dbReference type="SMART" id="SM00062"/>
    </source>
</evidence>
<dbReference type="SUPFAM" id="SSF53955">
    <property type="entry name" value="Lysozyme-like"/>
    <property type="match status" value="1"/>
</dbReference>
<keyword evidence="7 8" id="KW-0961">Cell wall biogenesis/degradation</keyword>
<comment type="similarity">
    <text evidence="1">Belongs to the transglycosylase Slt family.</text>
</comment>
<dbReference type="Pfam" id="PF00497">
    <property type="entry name" value="SBP_bac_3"/>
    <property type="match status" value="1"/>
</dbReference>
<evidence type="ECO:0000256" key="5">
    <source>
        <dbReference type="ARBA" id="ARBA00023237"/>
    </source>
</evidence>
<dbReference type="SMART" id="SM00062">
    <property type="entry name" value="PBPb"/>
    <property type="match status" value="1"/>
</dbReference>
<dbReference type="EC" id="4.2.2.n1" evidence="8"/>
<dbReference type="NCBIfam" id="NF008112">
    <property type="entry name" value="PRK10859.1"/>
    <property type="match status" value="1"/>
</dbReference>
<feature type="domain" description="Solute-binding protein family 3/N-terminal" evidence="9">
    <location>
        <begin position="44"/>
        <end position="267"/>
    </location>
</feature>
<dbReference type="STRING" id="1035188.HMPREF9952_2162"/>
<dbReference type="PROSITE" id="PS00922">
    <property type="entry name" value="TRANSGLYCOSYLASE"/>
    <property type="match status" value="1"/>
</dbReference>
<accession>F9Q6A1</accession>
<feature type="region of interest" description="LT domain" evidence="8">
    <location>
        <begin position="268"/>
        <end position="464"/>
    </location>
</feature>
<comment type="caution">
    <text evidence="8">Lacks conserved residue(s) required for the propagation of feature annotation.</text>
</comment>
<proteinExistence type="inferred from homology"/>
<protein>
    <recommendedName>
        <fullName evidence="8">Membrane-bound lytic murein transglycosylase F</fullName>
        <ecNumber evidence="8">4.2.2.n1</ecNumber>
    </recommendedName>
    <alternativeName>
        <fullName evidence="8">Murein lyase F</fullName>
    </alternativeName>
</protein>
<dbReference type="PANTHER" id="PTHR35936">
    <property type="entry name" value="MEMBRANE-BOUND LYTIC MUREIN TRANSGLYCOSYLASE F"/>
    <property type="match status" value="1"/>
</dbReference>
<dbReference type="PANTHER" id="PTHR35936:SF32">
    <property type="entry name" value="MEMBRANE-BOUND LYTIC MUREIN TRANSGLYCOSYLASE F"/>
    <property type="match status" value="1"/>
</dbReference>
<evidence type="ECO:0000313" key="11">
    <source>
        <dbReference type="Proteomes" id="UP000006235"/>
    </source>
</evidence>
<comment type="subcellular location">
    <subcellularLocation>
        <location evidence="8">Cell outer membrane</location>
        <topology evidence="8">Peripheral membrane protein</topology>
    </subcellularLocation>
    <text evidence="8">Attached to the inner leaflet of the outer membrane.</text>
</comment>
<comment type="function">
    <text evidence="8">Murein-degrading enzyme that degrades murein glycan strands and insoluble, high-molecular weight murein sacculi, with the concomitant formation of a 1,6-anhydromuramoyl product. Lytic transglycosylases (LTs) play an integral role in the metabolism of the peptidoglycan (PG) sacculus. Their lytic action creates space within the PG sacculus to allow for its expansion as well as for the insertion of various structures such as secretion systems and flagella.</text>
</comment>
<dbReference type="Gene3D" id="3.40.190.10">
    <property type="entry name" value="Periplasmic binding protein-like II"/>
    <property type="match status" value="2"/>
</dbReference>
<evidence type="ECO:0000256" key="7">
    <source>
        <dbReference type="ARBA" id="ARBA00023316"/>
    </source>
</evidence>
<dbReference type="RefSeq" id="WP_007241597.1">
    <property type="nucleotide sequence ID" value="NZ_AFUV01000004.1"/>
</dbReference>
<dbReference type="InterPro" id="IPR008258">
    <property type="entry name" value="Transglycosylase_SLT_dom_1"/>
</dbReference>
<dbReference type="Pfam" id="PF01464">
    <property type="entry name" value="SLT"/>
    <property type="match status" value="1"/>
</dbReference>
<evidence type="ECO:0000256" key="2">
    <source>
        <dbReference type="ARBA" id="ARBA00010333"/>
    </source>
</evidence>
<dbReference type="GO" id="GO:0071555">
    <property type="term" value="P:cell wall organization"/>
    <property type="evidence" value="ECO:0007669"/>
    <property type="project" value="UniProtKB-KW"/>
</dbReference>
<dbReference type="Proteomes" id="UP000006235">
    <property type="component" value="Unassembled WGS sequence"/>
</dbReference>
<dbReference type="GO" id="GO:0008933">
    <property type="term" value="F:peptidoglycan lytic transglycosylase activity"/>
    <property type="evidence" value="ECO:0007669"/>
    <property type="project" value="UniProtKB-UniRule"/>
</dbReference>
<comment type="similarity">
    <text evidence="8">In the N-terminal section; belongs to the bacterial solute-binding protein 3 family.</text>
</comment>
<evidence type="ECO:0000256" key="8">
    <source>
        <dbReference type="HAMAP-Rule" id="MF_02016"/>
    </source>
</evidence>
<dbReference type="CDD" id="cd01009">
    <property type="entry name" value="PBP2_YfhD_N"/>
    <property type="match status" value="1"/>
</dbReference>
<dbReference type="AlphaFoldDB" id="F9Q6A1"/>
<dbReference type="HAMAP" id="MF_02016">
    <property type="entry name" value="MltF"/>
    <property type="match status" value="1"/>
</dbReference>
<gene>
    <name evidence="8 10" type="primary">mltF</name>
    <name evidence="10" type="ORF">HMPREF9952_2162</name>
</gene>
<dbReference type="InterPro" id="IPR001638">
    <property type="entry name" value="Solute-binding_3/MltF_N"/>
</dbReference>
<dbReference type="InterPro" id="IPR023703">
    <property type="entry name" value="MltF"/>
</dbReference>
<evidence type="ECO:0000313" key="10">
    <source>
        <dbReference type="EMBL" id="EGV07200.1"/>
    </source>
</evidence>
<dbReference type="SUPFAM" id="SSF53850">
    <property type="entry name" value="Periplasmic binding protein-like II"/>
    <property type="match status" value="1"/>
</dbReference>
<dbReference type="InterPro" id="IPR023346">
    <property type="entry name" value="Lysozyme-like_dom_sf"/>
</dbReference>
<keyword evidence="5 8" id="KW-0998">Cell outer membrane</keyword>
<keyword evidence="3 8" id="KW-0732">Signal</keyword>
<dbReference type="FunFam" id="1.10.530.10:FF:000003">
    <property type="entry name" value="Membrane-bound lytic murein transglycosylase F"/>
    <property type="match status" value="1"/>
</dbReference>
<comment type="caution">
    <text evidence="10">The sequence shown here is derived from an EMBL/GenBank/DDBJ whole genome shotgun (WGS) entry which is preliminary data.</text>
</comment>
<dbReference type="CDD" id="cd13403">
    <property type="entry name" value="MLTF-like"/>
    <property type="match status" value="1"/>
</dbReference>